<keyword evidence="4" id="KW-0325">Glycoprotein</keyword>
<evidence type="ECO:0000256" key="2">
    <source>
        <dbReference type="ARBA" id="ARBA00022729"/>
    </source>
</evidence>
<organism evidence="5 6">
    <name type="scientific">Tagetes erecta</name>
    <name type="common">African marigold</name>
    <dbReference type="NCBI Taxonomy" id="13708"/>
    <lineage>
        <taxon>Eukaryota</taxon>
        <taxon>Viridiplantae</taxon>
        <taxon>Streptophyta</taxon>
        <taxon>Embryophyta</taxon>
        <taxon>Tracheophyta</taxon>
        <taxon>Spermatophyta</taxon>
        <taxon>Magnoliopsida</taxon>
        <taxon>eudicotyledons</taxon>
        <taxon>Gunneridae</taxon>
        <taxon>Pentapetalae</taxon>
        <taxon>asterids</taxon>
        <taxon>campanulids</taxon>
        <taxon>Asterales</taxon>
        <taxon>Asteraceae</taxon>
        <taxon>Asteroideae</taxon>
        <taxon>Heliantheae alliance</taxon>
        <taxon>Tageteae</taxon>
        <taxon>Tagetes</taxon>
    </lineage>
</organism>
<dbReference type="InterPro" id="IPR001087">
    <property type="entry name" value="GDSL"/>
</dbReference>
<dbReference type="Proteomes" id="UP001229421">
    <property type="component" value="Unassembled WGS sequence"/>
</dbReference>
<evidence type="ECO:0000256" key="4">
    <source>
        <dbReference type="ARBA" id="ARBA00023180"/>
    </source>
</evidence>
<dbReference type="InterPro" id="IPR035669">
    <property type="entry name" value="SGNH_plant_lipase-like"/>
</dbReference>
<evidence type="ECO:0000256" key="1">
    <source>
        <dbReference type="ARBA" id="ARBA00008668"/>
    </source>
</evidence>
<dbReference type="PANTHER" id="PTHR22835:SF683">
    <property type="entry name" value="OS05G0506800 PROTEIN"/>
    <property type="match status" value="1"/>
</dbReference>
<name>A0AAD8P464_TARER</name>
<dbReference type="AlphaFoldDB" id="A0AAD8P464"/>
<evidence type="ECO:0000313" key="5">
    <source>
        <dbReference type="EMBL" id="KAK1432813.1"/>
    </source>
</evidence>
<reference evidence="5" key="1">
    <citation type="journal article" date="2023" name="bioRxiv">
        <title>Improved chromosome-level genome assembly for marigold (Tagetes erecta).</title>
        <authorList>
            <person name="Jiang F."/>
            <person name="Yuan L."/>
            <person name="Wang S."/>
            <person name="Wang H."/>
            <person name="Xu D."/>
            <person name="Wang A."/>
            <person name="Fan W."/>
        </authorList>
    </citation>
    <scope>NUCLEOTIDE SEQUENCE</scope>
    <source>
        <strain evidence="5">WSJ</strain>
        <tissue evidence="5">Leaf</tissue>
    </source>
</reference>
<comment type="caution">
    <text evidence="5">The sequence shown here is derived from an EMBL/GenBank/DDBJ whole genome shotgun (WGS) entry which is preliminary data.</text>
</comment>
<dbReference type="Pfam" id="PF00657">
    <property type="entry name" value="Lipase_GDSL"/>
    <property type="match status" value="1"/>
</dbReference>
<dbReference type="GO" id="GO:0016788">
    <property type="term" value="F:hydrolase activity, acting on ester bonds"/>
    <property type="evidence" value="ECO:0007669"/>
    <property type="project" value="InterPro"/>
</dbReference>
<evidence type="ECO:0000313" key="6">
    <source>
        <dbReference type="Proteomes" id="UP001229421"/>
    </source>
</evidence>
<dbReference type="CDD" id="cd01837">
    <property type="entry name" value="SGNH_plant_lipase_like"/>
    <property type="match status" value="1"/>
</dbReference>
<dbReference type="SUPFAM" id="SSF52266">
    <property type="entry name" value="SGNH hydrolase"/>
    <property type="match status" value="1"/>
</dbReference>
<protein>
    <submittedName>
        <fullName evidence="5">Uncharacterized protein</fullName>
    </submittedName>
</protein>
<dbReference type="InterPro" id="IPR036514">
    <property type="entry name" value="SGNH_hydro_sf"/>
</dbReference>
<keyword evidence="2" id="KW-0732">Signal</keyword>
<proteinExistence type="inferred from homology"/>
<accession>A0AAD8P464</accession>
<comment type="similarity">
    <text evidence="1">Belongs to the 'GDSL' lipolytic enzyme family.</text>
</comment>
<dbReference type="Gene3D" id="3.40.50.1110">
    <property type="entry name" value="SGNH hydrolase"/>
    <property type="match status" value="1"/>
</dbReference>
<sequence length="389" mass="42553">MSSSFSTNFRCFAGFLVVLWGRIMYANGCFTSIISFGDSIADTGNIKHLGSITGQAFPSLFPPYGQTFFNKPTGRCSDGRLIIDFLAESLGLPFVPPYMYDQGRDNVAKLDQSVNYAVAGATAVSSQLLAEEGIQNPVTNASLKVQLQWFKHSLLSICGNASDCKDVIGRSLFLMGEIGGNDYNFPIRDGKPIEEIKALVPSVINSIASTVNELIEMGARTLVVPGNFPIGCSSAHLTERGSENEEYDPATGCLVQLNQFVEYHNELLQTKLNQIRELHPYANIIYADYYNAAMQIYQSPYTFGFTNGALKACCGGGGPFNYNSTTTCGHEYATVCDEPDTYVSWDGVHLTEATYKVIFKSLFQGPYTTPAFSSFCYTLSQVGVYSESI</sequence>
<dbReference type="PANTHER" id="PTHR22835">
    <property type="entry name" value="ZINC FINGER FYVE DOMAIN CONTAINING PROTEIN"/>
    <property type="match status" value="1"/>
</dbReference>
<dbReference type="EMBL" id="JAUHHV010000002">
    <property type="protein sequence ID" value="KAK1432813.1"/>
    <property type="molecule type" value="Genomic_DNA"/>
</dbReference>
<evidence type="ECO:0000256" key="3">
    <source>
        <dbReference type="ARBA" id="ARBA00022801"/>
    </source>
</evidence>
<keyword evidence="6" id="KW-1185">Reference proteome</keyword>
<keyword evidence="3" id="KW-0378">Hydrolase</keyword>
<gene>
    <name evidence="5" type="ORF">QVD17_09714</name>
</gene>